<dbReference type="AlphaFoldDB" id="A0A804P5B2"/>
<name>A0A804P5B2_MAIZE</name>
<proteinExistence type="predicted"/>
<feature type="compositionally biased region" description="Basic residues" evidence="1">
    <location>
        <begin position="147"/>
        <end position="160"/>
    </location>
</feature>
<evidence type="ECO:0000313" key="3">
    <source>
        <dbReference type="Proteomes" id="UP000007305"/>
    </source>
</evidence>
<evidence type="ECO:0000256" key="1">
    <source>
        <dbReference type="SAM" id="MobiDB-lite"/>
    </source>
</evidence>
<dbReference type="EnsemblPlants" id="Zm00001eb209290_T001">
    <property type="protein sequence ID" value="Zm00001eb209290_P001"/>
    <property type="gene ID" value="Zm00001eb209290"/>
</dbReference>
<reference evidence="2" key="2">
    <citation type="submission" date="2019-07" db="EMBL/GenBank/DDBJ databases">
        <authorList>
            <person name="Seetharam A."/>
            <person name="Woodhouse M."/>
            <person name="Cannon E."/>
        </authorList>
    </citation>
    <scope>NUCLEOTIDE SEQUENCE [LARGE SCALE GENOMIC DNA]</scope>
    <source>
        <strain evidence="2">cv. B73</strain>
    </source>
</reference>
<keyword evidence="3" id="KW-1185">Reference proteome</keyword>
<dbReference type="InParanoid" id="A0A804P5B2"/>
<reference evidence="2" key="3">
    <citation type="submission" date="2021-05" db="UniProtKB">
        <authorList>
            <consortium name="EnsemblPlants"/>
        </authorList>
    </citation>
    <scope>IDENTIFICATION</scope>
    <source>
        <strain evidence="2">cv. B73</strain>
    </source>
</reference>
<sequence length="372" mass="39918">MDSWLPALPRQRRYVPVGTAVTTTDRRRRRRRRRRPGSEPDPAHLGGAGRVPPVREGPERLHPGDALSGAHPRHGPPGPGGVAAGGGVEQRLPPRLPGARRVAQLQGAAGPAPRGLEPRDAALGARAGAGGAARPALGAAERAGAAQRRHGHAVPGRRRERVGAVAEDAEREAPLAGRHARQLQLRRERRLRVQPRVAGGGQPRERRQPGQRRLRGAPPAVAQPVVEPAEARALRDDVGGPGQELVVVVEAERRRPEAVQAGAQHGGVGEVASRLAVADHVQAPFHQTEVLQQALLWHGVMERWCWLQPSTQQDMHGKRNSVATCFSMSFSSTNTKVVVVTRRWTLQKAATQLIACVLVHIYTVASSIGLAS</sequence>
<feature type="compositionally biased region" description="Basic residues" evidence="1">
    <location>
        <begin position="26"/>
        <end position="35"/>
    </location>
</feature>
<dbReference type="Gramene" id="Zm00001eb209290_T001">
    <property type="protein sequence ID" value="Zm00001eb209290_P001"/>
    <property type="gene ID" value="Zm00001eb209290"/>
</dbReference>
<feature type="compositionally biased region" description="Low complexity" evidence="1">
    <location>
        <begin position="134"/>
        <end position="146"/>
    </location>
</feature>
<feature type="region of interest" description="Disordered" evidence="1">
    <location>
        <begin position="134"/>
        <end position="219"/>
    </location>
</feature>
<organism evidence="2 3">
    <name type="scientific">Zea mays</name>
    <name type="common">Maize</name>
    <dbReference type="NCBI Taxonomy" id="4577"/>
    <lineage>
        <taxon>Eukaryota</taxon>
        <taxon>Viridiplantae</taxon>
        <taxon>Streptophyta</taxon>
        <taxon>Embryophyta</taxon>
        <taxon>Tracheophyta</taxon>
        <taxon>Spermatophyta</taxon>
        <taxon>Magnoliopsida</taxon>
        <taxon>Liliopsida</taxon>
        <taxon>Poales</taxon>
        <taxon>Poaceae</taxon>
        <taxon>PACMAD clade</taxon>
        <taxon>Panicoideae</taxon>
        <taxon>Andropogonodae</taxon>
        <taxon>Andropogoneae</taxon>
        <taxon>Tripsacinae</taxon>
        <taxon>Zea</taxon>
    </lineage>
</organism>
<feature type="region of interest" description="Disordered" evidence="1">
    <location>
        <begin position="1"/>
        <end position="119"/>
    </location>
</feature>
<dbReference type="Proteomes" id="UP000007305">
    <property type="component" value="Chromosome 4"/>
</dbReference>
<reference evidence="3" key="1">
    <citation type="journal article" date="2009" name="Science">
        <title>The B73 maize genome: complexity, diversity, and dynamics.</title>
        <authorList>
            <person name="Schnable P.S."/>
            <person name="Ware D."/>
            <person name="Fulton R.S."/>
            <person name="Stein J.C."/>
            <person name="Wei F."/>
            <person name="Pasternak S."/>
            <person name="Liang C."/>
            <person name="Zhang J."/>
            <person name="Fulton L."/>
            <person name="Graves T.A."/>
            <person name="Minx P."/>
            <person name="Reily A.D."/>
            <person name="Courtney L."/>
            <person name="Kruchowski S.S."/>
            <person name="Tomlinson C."/>
            <person name="Strong C."/>
            <person name="Delehaunty K."/>
            <person name="Fronick C."/>
            <person name="Courtney B."/>
            <person name="Rock S.M."/>
            <person name="Belter E."/>
            <person name="Du F."/>
            <person name="Kim K."/>
            <person name="Abbott R.M."/>
            <person name="Cotton M."/>
            <person name="Levy A."/>
            <person name="Marchetto P."/>
            <person name="Ochoa K."/>
            <person name="Jackson S.M."/>
            <person name="Gillam B."/>
            <person name="Chen W."/>
            <person name="Yan L."/>
            <person name="Higginbotham J."/>
            <person name="Cardenas M."/>
            <person name="Waligorski J."/>
            <person name="Applebaum E."/>
            <person name="Phelps L."/>
            <person name="Falcone J."/>
            <person name="Kanchi K."/>
            <person name="Thane T."/>
            <person name="Scimone A."/>
            <person name="Thane N."/>
            <person name="Henke J."/>
            <person name="Wang T."/>
            <person name="Ruppert J."/>
            <person name="Shah N."/>
            <person name="Rotter K."/>
            <person name="Hodges J."/>
            <person name="Ingenthron E."/>
            <person name="Cordes M."/>
            <person name="Kohlberg S."/>
            <person name="Sgro J."/>
            <person name="Delgado B."/>
            <person name="Mead K."/>
            <person name="Chinwalla A."/>
            <person name="Leonard S."/>
            <person name="Crouse K."/>
            <person name="Collura K."/>
            <person name="Kudrna D."/>
            <person name="Currie J."/>
            <person name="He R."/>
            <person name="Angelova A."/>
            <person name="Rajasekar S."/>
            <person name="Mueller T."/>
            <person name="Lomeli R."/>
            <person name="Scara G."/>
            <person name="Ko A."/>
            <person name="Delaney K."/>
            <person name="Wissotski M."/>
            <person name="Lopez G."/>
            <person name="Campos D."/>
            <person name="Braidotti M."/>
            <person name="Ashley E."/>
            <person name="Golser W."/>
            <person name="Kim H."/>
            <person name="Lee S."/>
            <person name="Lin J."/>
            <person name="Dujmic Z."/>
            <person name="Kim W."/>
            <person name="Talag J."/>
            <person name="Zuccolo A."/>
            <person name="Fan C."/>
            <person name="Sebastian A."/>
            <person name="Kramer M."/>
            <person name="Spiegel L."/>
            <person name="Nascimento L."/>
            <person name="Zutavern T."/>
            <person name="Miller B."/>
            <person name="Ambroise C."/>
            <person name="Muller S."/>
            <person name="Spooner W."/>
            <person name="Narechania A."/>
            <person name="Ren L."/>
            <person name="Wei S."/>
            <person name="Kumari S."/>
            <person name="Faga B."/>
            <person name="Levy M.J."/>
            <person name="McMahan L."/>
            <person name="Van Buren P."/>
            <person name="Vaughn M.W."/>
            <person name="Ying K."/>
            <person name="Yeh C.-T."/>
            <person name="Emrich S.J."/>
            <person name="Jia Y."/>
            <person name="Kalyanaraman A."/>
            <person name="Hsia A.-P."/>
            <person name="Barbazuk W.B."/>
            <person name="Baucom R.S."/>
            <person name="Brutnell T.P."/>
            <person name="Carpita N.C."/>
            <person name="Chaparro C."/>
            <person name="Chia J.-M."/>
            <person name="Deragon J.-M."/>
            <person name="Estill J.C."/>
            <person name="Fu Y."/>
            <person name="Jeddeloh J.A."/>
            <person name="Han Y."/>
            <person name="Lee H."/>
            <person name="Li P."/>
            <person name="Lisch D.R."/>
            <person name="Liu S."/>
            <person name="Liu Z."/>
            <person name="Nagel D.H."/>
            <person name="McCann M.C."/>
            <person name="SanMiguel P."/>
            <person name="Myers A.M."/>
            <person name="Nettleton D."/>
            <person name="Nguyen J."/>
            <person name="Penning B.W."/>
            <person name="Ponnala L."/>
            <person name="Schneider K.L."/>
            <person name="Schwartz D.C."/>
            <person name="Sharma A."/>
            <person name="Soderlund C."/>
            <person name="Springer N.M."/>
            <person name="Sun Q."/>
            <person name="Wang H."/>
            <person name="Waterman M."/>
            <person name="Westerman R."/>
            <person name="Wolfgruber T.K."/>
            <person name="Yang L."/>
            <person name="Yu Y."/>
            <person name="Zhang L."/>
            <person name="Zhou S."/>
            <person name="Zhu Q."/>
            <person name="Bennetzen J.L."/>
            <person name="Dawe R.K."/>
            <person name="Jiang J."/>
            <person name="Jiang N."/>
            <person name="Presting G.G."/>
            <person name="Wessler S.R."/>
            <person name="Aluru S."/>
            <person name="Martienssen R.A."/>
            <person name="Clifton S.W."/>
            <person name="McCombie W.R."/>
            <person name="Wing R.A."/>
            <person name="Wilson R.K."/>
        </authorList>
    </citation>
    <scope>NUCLEOTIDE SEQUENCE [LARGE SCALE GENOMIC DNA]</scope>
    <source>
        <strain evidence="3">cv. B73</strain>
    </source>
</reference>
<evidence type="ECO:0000313" key="2">
    <source>
        <dbReference type="EnsemblPlants" id="Zm00001eb209290_P001"/>
    </source>
</evidence>
<protein>
    <submittedName>
        <fullName evidence="2">Uncharacterized protein</fullName>
    </submittedName>
</protein>
<accession>A0A804P5B2</accession>